<feature type="compositionally biased region" description="Basic residues" evidence="1">
    <location>
        <begin position="203"/>
        <end position="212"/>
    </location>
</feature>
<proteinExistence type="predicted"/>
<evidence type="ECO:0000256" key="1">
    <source>
        <dbReference type="SAM" id="MobiDB-lite"/>
    </source>
</evidence>
<dbReference type="AlphaFoldDB" id="A0A5J5F8M6"/>
<dbReference type="Proteomes" id="UP000326924">
    <property type="component" value="Unassembled WGS sequence"/>
</dbReference>
<feature type="region of interest" description="Disordered" evidence="1">
    <location>
        <begin position="171"/>
        <end position="217"/>
    </location>
</feature>
<comment type="caution">
    <text evidence="2">The sequence shown here is derived from an EMBL/GenBank/DDBJ whole genome shotgun (WGS) entry which is preliminary data.</text>
</comment>
<accession>A0A5J5F8M6</accession>
<name>A0A5J5F8M6_9PEZI</name>
<dbReference type="EMBL" id="VXIS01000015">
    <property type="protein sequence ID" value="KAA8913404.1"/>
    <property type="molecule type" value="Genomic_DNA"/>
</dbReference>
<feature type="compositionally biased region" description="Low complexity" evidence="1">
    <location>
        <begin position="171"/>
        <end position="183"/>
    </location>
</feature>
<organism evidence="2 3">
    <name type="scientific">Sphaerosporella brunnea</name>
    <dbReference type="NCBI Taxonomy" id="1250544"/>
    <lineage>
        <taxon>Eukaryota</taxon>
        <taxon>Fungi</taxon>
        <taxon>Dikarya</taxon>
        <taxon>Ascomycota</taxon>
        <taxon>Pezizomycotina</taxon>
        <taxon>Pezizomycetes</taxon>
        <taxon>Pezizales</taxon>
        <taxon>Pyronemataceae</taxon>
        <taxon>Sphaerosporella</taxon>
    </lineage>
</organism>
<dbReference type="InParanoid" id="A0A5J5F8M6"/>
<gene>
    <name evidence="2" type="ORF">FN846DRAFT_988629</name>
</gene>
<protein>
    <submittedName>
        <fullName evidence="2">Uncharacterized protein</fullName>
    </submittedName>
</protein>
<evidence type="ECO:0000313" key="2">
    <source>
        <dbReference type="EMBL" id="KAA8913404.1"/>
    </source>
</evidence>
<sequence length="319" mass="34196">MASLNVSQASFDDALFNEYLCLDGNTMGTQGGLPELAFGYNFEIPFGTVGPTVPSLDPPTQWMFSDEEWAALPILSEEGINSQENGVTSGASEQPIVDCLGLEPIAQWNATHGGFQSTTPLITPPMSTPASSQDFSSTWTSATPAANYLSTPRQSQDLPLYGALPGSYLPAPASATTTTPPSSRAKNARSSPSSGHRVQKADGRRKRAHGHGLKGFDQYDLSKSSELAKLMGALGQQLARRTKEADLQVEKRKVEVLKEMLLGGVSITEDQLNEALQDAEERARADCGLTELKAEIEAKKAEAAEIHNRLRGKATSRTS</sequence>
<feature type="compositionally biased region" description="Polar residues" evidence="1">
    <location>
        <begin position="184"/>
        <end position="196"/>
    </location>
</feature>
<reference evidence="2 3" key="1">
    <citation type="submission" date="2019-09" db="EMBL/GenBank/DDBJ databases">
        <title>Draft genome of the ectomycorrhizal ascomycete Sphaerosporella brunnea.</title>
        <authorList>
            <consortium name="DOE Joint Genome Institute"/>
            <person name="Benucci G.M."/>
            <person name="Marozzi G."/>
            <person name="Antonielli L."/>
            <person name="Sanchez S."/>
            <person name="Marco P."/>
            <person name="Wang X."/>
            <person name="Falini L.B."/>
            <person name="Barry K."/>
            <person name="Haridas S."/>
            <person name="Lipzen A."/>
            <person name="Labutti K."/>
            <person name="Grigoriev I.V."/>
            <person name="Murat C."/>
            <person name="Martin F."/>
            <person name="Albertini E."/>
            <person name="Donnini D."/>
            <person name="Bonito G."/>
        </authorList>
    </citation>
    <scope>NUCLEOTIDE SEQUENCE [LARGE SCALE GENOMIC DNA]</scope>
    <source>
        <strain evidence="2 3">Sb_GMNB300</strain>
    </source>
</reference>
<keyword evidence="3" id="KW-1185">Reference proteome</keyword>
<evidence type="ECO:0000313" key="3">
    <source>
        <dbReference type="Proteomes" id="UP000326924"/>
    </source>
</evidence>